<accession>A0A812X6R1</accession>
<keyword evidence="4" id="KW-1185">Reference proteome</keyword>
<feature type="region of interest" description="Disordered" evidence="1">
    <location>
        <begin position="165"/>
        <end position="198"/>
    </location>
</feature>
<proteinExistence type="predicted"/>
<name>A0A812X6R1_9DINO</name>
<dbReference type="OrthoDB" id="432991at2759"/>
<evidence type="ECO:0000313" key="4">
    <source>
        <dbReference type="Proteomes" id="UP000601435"/>
    </source>
</evidence>
<dbReference type="Proteomes" id="UP000601435">
    <property type="component" value="Unassembled WGS sequence"/>
</dbReference>
<sequence length="198" mass="22398">MPVPRRHRTEPCRLWLAAFIQVGTIKSYFPEQGFGFIECPELFELHQADVFLHKNQVDQHLGKRAFPGDKVKFLVGMNKAKKPQARNVARFVGESADTGSWVDGNKTYVGRVDKYWPAKGYGFIACEETRGIFQSDVFLHKNQAEEANLQRMHLVTFSVEINSKGRPQARNVERVSAPSYASREPSAPAEADVQMEDA</sequence>
<dbReference type="InterPro" id="IPR011129">
    <property type="entry name" value="CSD"/>
</dbReference>
<evidence type="ECO:0000313" key="3">
    <source>
        <dbReference type="EMBL" id="CAE7718003.1"/>
    </source>
</evidence>
<organism evidence="3 4">
    <name type="scientific">Symbiodinium necroappetens</name>
    <dbReference type="NCBI Taxonomy" id="1628268"/>
    <lineage>
        <taxon>Eukaryota</taxon>
        <taxon>Sar</taxon>
        <taxon>Alveolata</taxon>
        <taxon>Dinophyceae</taxon>
        <taxon>Suessiales</taxon>
        <taxon>Symbiodiniaceae</taxon>
        <taxon>Symbiodinium</taxon>
    </lineage>
</organism>
<dbReference type="SMART" id="SM00357">
    <property type="entry name" value="CSP"/>
    <property type="match status" value="2"/>
</dbReference>
<dbReference type="GO" id="GO:0003676">
    <property type="term" value="F:nucleic acid binding"/>
    <property type="evidence" value="ECO:0007669"/>
    <property type="project" value="InterPro"/>
</dbReference>
<protein>
    <recommendedName>
        <fullName evidence="2">CSD domain-containing protein</fullName>
    </recommendedName>
</protein>
<dbReference type="AlphaFoldDB" id="A0A812X6R1"/>
<reference evidence="3" key="1">
    <citation type="submission" date="2021-02" db="EMBL/GenBank/DDBJ databases">
        <authorList>
            <person name="Dougan E. K."/>
            <person name="Rhodes N."/>
            <person name="Thang M."/>
            <person name="Chan C."/>
        </authorList>
    </citation>
    <scope>NUCLEOTIDE SEQUENCE</scope>
</reference>
<dbReference type="SUPFAM" id="SSF50249">
    <property type="entry name" value="Nucleic acid-binding proteins"/>
    <property type="match status" value="2"/>
</dbReference>
<gene>
    <name evidence="3" type="ORF">SNEC2469_LOCUS20695</name>
</gene>
<evidence type="ECO:0000256" key="1">
    <source>
        <dbReference type="SAM" id="MobiDB-lite"/>
    </source>
</evidence>
<comment type="caution">
    <text evidence="3">The sequence shown here is derived from an EMBL/GenBank/DDBJ whole genome shotgun (WGS) entry which is preliminary data.</text>
</comment>
<dbReference type="InterPro" id="IPR002059">
    <property type="entry name" value="CSP_DNA-bd"/>
</dbReference>
<feature type="domain" description="CSD" evidence="2">
    <location>
        <begin position="20"/>
        <end position="90"/>
    </location>
</feature>
<dbReference type="Pfam" id="PF00313">
    <property type="entry name" value="CSD"/>
    <property type="match status" value="2"/>
</dbReference>
<evidence type="ECO:0000259" key="2">
    <source>
        <dbReference type="PROSITE" id="PS51857"/>
    </source>
</evidence>
<dbReference type="InterPro" id="IPR012340">
    <property type="entry name" value="NA-bd_OB-fold"/>
</dbReference>
<dbReference type="Gene3D" id="2.40.50.140">
    <property type="entry name" value="Nucleic acid-binding proteins"/>
    <property type="match status" value="2"/>
</dbReference>
<dbReference type="EMBL" id="CAJNJA010036252">
    <property type="protein sequence ID" value="CAE7718003.1"/>
    <property type="molecule type" value="Genomic_DNA"/>
</dbReference>
<dbReference type="PROSITE" id="PS51857">
    <property type="entry name" value="CSD_2"/>
    <property type="match status" value="1"/>
</dbReference>